<dbReference type="PANTHER" id="PTHR17985:SF8">
    <property type="entry name" value="TRANSPORT AND GOLGI ORGANIZATION PROTEIN 2 HOMOLOG"/>
    <property type="match status" value="1"/>
</dbReference>
<dbReference type="GO" id="GO:0007030">
    <property type="term" value="P:Golgi organization"/>
    <property type="evidence" value="ECO:0007669"/>
    <property type="project" value="TreeGrafter"/>
</dbReference>
<dbReference type="STRING" id="1328760.A0A165GYH9"/>
<dbReference type="AlphaFoldDB" id="A0A165GYH9"/>
<sequence length="340" mass="37429">MCIALISTNHPSYHLVLLDNRDEYIGRPTAPARFWDEPHADVLAGRDLMRSEQGTWLGITRQGRIAVLTNFREEEEELLAGARSRGAMVSSFLAASTQPSPSSTPAQQARSGSARHLMSTQDFVNDLVEDHEGLRGVGGFSLVCGVLRKNRQPLAVVSNRTPRTGEVPWIGKSSGETRGLSNTTFEDHTWPKVLDGEHLLDRALAESHEASESKQQLLDRLVSLLNTDTLPRKQNGETWVTYTRNLRRSIFVPVFEGEECKPADAVAAASDESQLRGKNDAVSSQGTSGLYGTVKQTIVLVDHDGRVTYLERTLFGDDGTPIPAGQGDRIFEFDIDGWDT</sequence>
<evidence type="ECO:0000313" key="2">
    <source>
        <dbReference type="EMBL" id="KZF22762.1"/>
    </source>
</evidence>
<dbReference type="InterPro" id="IPR008551">
    <property type="entry name" value="TANGO2"/>
</dbReference>
<dbReference type="GO" id="GO:0005794">
    <property type="term" value="C:Golgi apparatus"/>
    <property type="evidence" value="ECO:0007669"/>
    <property type="project" value="TreeGrafter"/>
</dbReference>
<dbReference type="PANTHER" id="PTHR17985">
    <property type="entry name" value="SER/THR-RICH PROTEIN T10 IN DGCR REGION"/>
    <property type="match status" value="1"/>
</dbReference>
<evidence type="ECO:0000256" key="1">
    <source>
        <dbReference type="SAM" id="MobiDB-lite"/>
    </source>
</evidence>
<feature type="region of interest" description="Disordered" evidence="1">
    <location>
        <begin position="93"/>
        <end position="115"/>
    </location>
</feature>
<dbReference type="FunCoup" id="A0A165GYH9">
    <property type="interactions" value="358"/>
</dbReference>
<dbReference type="EMBL" id="KV407458">
    <property type="protein sequence ID" value="KZF22762.1"/>
    <property type="molecule type" value="Genomic_DNA"/>
</dbReference>
<dbReference type="OrthoDB" id="191601at2759"/>
<organism evidence="2 3">
    <name type="scientific">Xylona heveae (strain CBS 132557 / TC161)</name>
    <dbReference type="NCBI Taxonomy" id="1328760"/>
    <lineage>
        <taxon>Eukaryota</taxon>
        <taxon>Fungi</taxon>
        <taxon>Dikarya</taxon>
        <taxon>Ascomycota</taxon>
        <taxon>Pezizomycotina</taxon>
        <taxon>Xylonomycetes</taxon>
        <taxon>Xylonales</taxon>
        <taxon>Xylonaceae</taxon>
        <taxon>Xylona</taxon>
    </lineage>
</organism>
<accession>A0A165GYH9</accession>
<reference evidence="2 3" key="1">
    <citation type="journal article" date="2016" name="Fungal Biol.">
        <title>The genome of Xylona heveae provides a window into fungal endophytism.</title>
        <authorList>
            <person name="Gazis R."/>
            <person name="Kuo A."/>
            <person name="Riley R."/>
            <person name="LaButti K."/>
            <person name="Lipzen A."/>
            <person name="Lin J."/>
            <person name="Amirebrahimi M."/>
            <person name="Hesse C.N."/>
            <person name="Spatafora J.W."/>
            <person name="Henrissat B."/>
            <person name="Hainaut M."/>
            <person name="Grigoriev I.V."/>
            <person name="Hibbett D.S."/>
        </authorList>
    </citation>
    <scope>NUCLEOTIDE SEQUENCE [LARGE SCALE GENOMIC DNA]</scope>
    <source>
        <strain evidence="2 3">TC161</strain>
    </source>
</reference>
<dbReference type="GO" id="GO:0009306">
    <property type="term" value="P:protein secretion"/>
    <property type="evidence" value="ECO:0007669"/>
    <property type="project" value="TreeGrafter"/>
</dbReference>
<dbReference type="OMA" id="WPKIIDG"/>
<feature type="compositionally biased region" description="Low complexity" evidence="1">
    <location>
        <begin position="94"/>
        <end position="109"/>
    </location>
</feature>
<protein>
    <submittedName>
        <fullName evidence="2">DUF833 domain protein</fullName>
    </submittedName>
</protein>
<keyword evidence="3" id="KW-1185">Reference proteome</keyword>
<name>A0A165GYH9_XYLHT</name>
<dbReference type="Pfam" id="PF05742">
    <property type="entry name" value="TANGO2"/>
    <property type="match status" value="1"/>
</dbReference>
<dbReference type="RefSeq" id="XP_018188317.1">
    <property type="nucleotide sequence ID" value="XM_018329129.1"/>
</dbReference>
<dbReference type="GeneID" id="28894266"/>
<dbReference type="InParanoid" id="A0A165GYH9"/>
<evidence type="ECO:0000313" key="3">
    <source>
        <dbReference type="Proteomes" id="UP000076632"/>
    </source>
</evidence>
<dbReference type="Proteomes" id="UP000076632">
    <property type="component" value="Unassembled WGS sequence"/>
</dbReference>
<gene>
    <name evidence="2" type="ORF">L228DRAFT_135471</name>
</gene>
<proteinExistence type="predicted"/>